<comment type="caution">
    <text evidence="5">The sequence shown here is derived from an EMBL/GenBank/DDBJ whole genome shotgun (WGS) entry which is preliminary data.</text>
</comment>
<dbReference type="PRINTS" id="PR00420">
    <property type="entry name" value="RNGMNOXGNASE"/>
</dbReference>
<dbReference type="AlphaFoldDB" id="A0A1X2LPB1"/>
<feature type="domain" description="FAD-binding" evidence="4">
    <location>
        <begin position="8"/>
        <end position="343"/>
    </location>
</feature>
<evidence type="ECO:0000259" key="4">
    <source>
        <dbReference type="Pfam" id="PF01494"/>
    </source>
</evidence>
<dbReference type="InterPro" id="IPR002938">
    <property type="entry name" value="FAD-bd"/>
</dbReference>
<name>A0A1X2LPB1_9MYCO</name>
<dbReference type="Gene3D" id="3.30.70.2450">
    <property type="match status" value="1"/>
</dbReference>
<gene>
    <name evidence="5" type="ORF">B8W66_22100</name>
</gene>
<dbReference type="RefSeq" id="WP_085327398.1">
    <property type="nucleotide sequence ID" value="NZ_NCXP01000048.1"/>
</dbReference>
<dbReference type="Pfam" id="PF01494">
    <property type="entry name" value="FAD_binding_3"/>
    <property type="match status" value="1"/>
</dbReference>
<evidence type="ECO:0000256" key="1">
    <source>
        <dbReference type="ARBA" id="ARBA00001974"/>
    </source>
</evidence>
<comment type="cofactor">
    <cofactor evidence="1">
        <name>FAD</name>
        <dbReference type="ChEBI" id="CHEBI:57692"/>
    </cofactor>
</comment>
<dbReference type="Proteomes" id="UP000193247">
    <property type="component" value="Unassembled WGS sequence"/>
</dbReference>
<dbReference type="PROSITE" id="PS51257">
    <property type="entry name" value="PROKAR_LIPOPROTEIN"/>
    <property type="match status" value="1"/>
</dbReference>
<dbReference type="InterPro" id="IPR036188">
    <property type="entry name" value="FAD/NAD-bd_sf"/>
</dbReference>
<dbReference type="Gene3D" id="3.50.50.60">
    <property type="entry name" value="FAD/NAD(P)-binding domain"/>
    <property type="match status" value="1"/>
</dbReference>
<accession>A0A1X2LPB1</accession>
<dbReference type="SUPFAM" id="SSF51905">
    <property type="entry name" value="FAD/NAD(P)-binding domain"/>
    <property type="match status" value="1"/>
</dbReference>
<dbReference type="PANTHER" id="PTHR43004">
    <property type="entry name" value="TRK SYSTEM POTASSIUM UPTAKE PROTEIN"/>
    <property type="match status" value="1"/>
</dbReference>
<evidence type="ECO:0000313" key="5">
    <source>
        <dbReference type="EMBL" id="OSC37020.1"/>
    </source>
</evidence>
<dbReference type="EMBL" id="NCXP01000048">
    <property type="protein sequence ID" value="OSC37020.1"/>
    <property type="molecule type" value="Genomic_DNA"/>
</dbReference>
<evidence type="ECO:0000313" key="6">
    <source>
        <dbReference type="Proteomes" id="UP000193247"/>
    </source>
</evidence>
<protein>
    <submittedName>
        <fullName evidence="5">Oxygenase</fullName>
    </submittedName>
</protein>
<proteinExistence type="predicted"/>
<sequence>MHRELGAEVDVLVVGAGPAGLGLACGLLQQGVRVRVIDLAAAPARTSRANFLHARGSEVLDRLGALGDLPEHSLRAMSITTYLGGKPALRLRFGDPGLRTSAPPMVISQAKVEAALRDRLTELGGHVEWDTPLVDLHQHPDGVVARLGTGQEADAGWLVGCDGAASLTRHLAGIGFPGVKLTERFLLADVRLDWDLDRSGTTGWVSSAGLIGAMPMPDGWWRIMAYDPDRSGDKPTEREVLDRLQRILPERTGREVRVVEADWLSMFSVHRRLANSYRRGRVLIAGDAAHTHAPFGGQGMLTGLGDVENLAWKLALVVRGQADGALLDTYQAERRPLATEVLRGTSAVTRVNVARGRLGRFVRDRVLTPVFRLPTVQRWVTYRTSQLWVSYRRGPLAQRALPTTKPRPGDRVPDQTCSRLDAAPTRLHAELRGHWVLLLCGADPALVDTARAHLGDRVTVLRRSDGAQHDGYLVRPDGHLAWRGRAPEELDGWLRRALGTGRVR</sequence>
<dbReference type="Pfam" id="PF21274">
    <property type="entry name" value="Rng_hyd_C"/>
    <property type="match status" value="1"/>
</dbReference>
<evidence type="ECO:0000256" key="3">
    <source>
        <dbReference type="ARBA" id="ARBA00022827"/>
    </source>
</evidence>
<dbReference type="InterPro" id="IPR050641">
    <property type="entry name" value="RIFMO-like"/>
</dbReference>
<keyword evidence="3" id="KW-0274">FAD</keyword>
<dbReference type="PANTHER" id="PTHR43004:SF19">
    <property type="entry name" value="BINDING MONOOXYGENASE, PUTATIVE (JCVI)-RELATED"/>
    <property type="match status" value="1"/>
</dbReference>
<dbReference type="OrthoDB" id="8670884at2"/>
<keyword evidence="6" id="KW-1185">Reference proteome</keyword>
<dbReference type="GO" id="GO:0071949">
    <property type="term" value="F:FAD binding"/>
    <property type="evidence" value="ECO:0007669"/>
    <property type="project" value="InterPro"/>
</dbReference>
<organism evidence="5 6">
    <name type="scientific">Mycobacterium decipiens</name>
    <dbReference type="NCBI Taxonomy" id="1430326"/>
    <lineage>
        <taxon>Bacteria</taxon>
        <taxon>Bacillati</taxon>
        <taxon>Actinomycetota</taxon>
        <taxon>Actinomycetes</taxon>
        <taxon>Mycobacteriales</taxon>
        <taxon>Mycobacteriaceae</taxon>
        <taxon>Mycobacterium</taxon>
    </lineage>
</organism>
<dbReference type="Gene3D" id="3.40.30.120">
    <property type="match status" value="1"/>
</dbReference>
<reference evidence="5 6" key="1">
    <citation type="submission" date="2017-04" db="EMBL/GenBank/DDBJ databases">
        <title>The new phylogeny of genus Mycobacterium.</title>
        <authorList>
            <person name="Tortoli E."/>
            <person name="Trovato A."/>
            <person name="Cirillo D.M."/>
        </authorList>
    </citation>
    <scope>NUCLEOTIDE SEQUENCE [LARGE SCALE GENOMIC DNA]</scope>
    <source>
        <strain evidence="5 6">TBL 1200985</strain>
    </source>
</reference>
<evidence type="ECO:0000256" key="2">
    <source>
        <dbReference type="ARBA" id="ARBA00022630"/>
    </source>
</evidence>
<keyword evidence="2" id="KW-0285">Flavoprotein</keyword>
<dbReference type="STRING" id="1430326.B8W66_22100"/>
<dbReference type="GO" id="GO:0016709">
    <property type="term" value="F:oxidoreductase activity, acting on paired donors, with incorporation or reduction of molecular oxygen, NAD(P)H as one donor, and incorporation of one atom of oxygen"/>
    <property type="evidence" value="ECO:0007669"/>
    <property type="project" value="UniProtKB-ARBA"/>
</dbReference>